<proteinExistence type="inferred from homology"/>
<evidence type="ECO:0000313" key="15">
    <source>
        <dbReference type="Ensembl" id="ENSSSCP00070009027.1"/>
    </source>
</evidence>
<dbReference type="Proteomes" id="UP000314985">
    <property type="component" value="Chromosome 13"/>
</dbReference>
<evidence type="ECO:0000256" key="13">
    <source>
        <dbReference type="RuleBase" id="RU364061"/>
    </source>
</evidence>
<dbReference type="Ensembl" id="ENSSSCT00070010956.1">
    <property type="protein sequence ID" value="ENSSSCP00070009027.1"/>
    <property type="gene ID" value="ENSSSCG00070005774.1"/>
</dbReference>
<reference evidence="15 16" key="1">
    <citation type="submission" date="2017-08" db="EMBL/GenBank/DDBJ databases">
        <title>USMARCv1.0.</title>
        <authorList>
            <person name="Hannum G.I."/>
            <person name="Koren S."/>
            <person name="Schroeder S.G."/>
            <person name="Chin S.C."/>
            <person name="Nonneman D.J."/>
            <person name="Becker S.A."/>
            <person name="Rosen B.D."/>
            <person name="Bickhart D.M."/>
            <person name="Putnam N.H."/>
            <person name="Green R.E."/>
            <person name="Tuggle C.K."/>
            <person name="Liu H."/>
            <person name="Rohrer G.A."/>
            <person name="Warr A."/>
            <person name="Hall R."/>
            <person name="Kim K."/>
            <person name="Hume D.A."/>
            <person name="Talbot R."/>
            <person name="Chow W."/>
            <person name="Howe K."/>
            <person name="Schwartz A.S."/>
            <person name="Watson M."/>
            <person name="Archibald A.L."/>
            <person name="Phillippy A.M."/>
            <person name="Smith T.P.L."/>
        </authorList>
    </citation>
    <scope>NUCLEOTIDE SEQUENCE [LARGE SCALE GENOMIC DNA]</scope>
</reference>
<keyword evidence="7 13" id="KW-1133">Transmembrane helix</keyword>
<evidence type="ECO:0000256" key="6">
    <source>
        <dbReference type="ARBA" id="ARBA00022692"/>
    </source>
</evidence>
<evidence type="ECO:0000256" key="5">
    <source>
        <dbReference type="ARBA" id="ARBA00022507"/>
    </source>
</evidence>
<reference evidence="15" key="2">
    <citation type="submission" date="2025-08" db="UniProtKB">
        <authorList>
            <consortium name="Ensembl"/>
        </authorList>
    </citation>
    <scope>IDENTIFICATION</scope>
</reference>
<feature type="transmembrane region" description="Helical" evidence="13">
    <location>
        <begin position="143"/>
        <end position="164"/>
    </location>
</feature>
<dbReference type="GO" id="GO:0007606">
    <property type="term" value="P:sensory perception of chemical stimulus"/>
    <property type="evidence" value="ECO:0007669"/>
    <property type="project" value="UniProtKB-ARBA"/>
</dbReference>
<feature type="transmembrane region" description="Helical" evidence="13">
    <location>
        <begin position="282"/>
        <end position="299"/>
    </location>
</feature>
<keyword evidence="6 13" id="KW-0812">Transmembrane</keyword>
<evidence type="ECO:0000256" key="2">
    <source>
        <dbReference type="ARBA" id="ARBA00004651"/>
    </source>
</evidence>
<evidence type="ECO:0000256" key="11">
    <source>
        <dbReference type="ARBA" id="ARBA00023180"/>
    </source>
</evidence>
<dbReference type="GO" id="GO:0005886">
    <property type="term" value="C:plasma membrane"/>
    <property type="evidence" value="ECO:0007669"/>
    <property type="project" value="UniProtKB-SubCell"/>
</dbReference>
<keyword evidence="11" id="KW-0325">Glycoprotein</keyword>
<keyword evidence="5 13" id="KW-0589">Pheromone response</keyword>
<evidence type="ECO:0000259" key="14">
    <source>
        <dbReference type="PROSITE" id="PS50262"/>
    </source>
</evidence>
<dbReference type="InterPro" id="IPR017452">
    <property type="entry name" value="GPCR_Rhodpsn_7TM"/>
</dbReference>
<feature type="transmembrane region" description="Helical" evidence="13">
    <location>
        <begin position="247"/>
        <end position="270"/>
    </location>
</feature>
<dbReference type="PROSITE" id="PS50262">
    <property type="entry name" value="G_PROTEIN_RECEP_F1_2"/>
    <property type="match status" value="1"/>
</dbReference>
<dbReference type="Gene3D" id="1.20.1070.10">
    <property type="entry name" value="Rhodopsin 7-helix transmembrane proteins"/>
    <property type="match status" value="1"/>
</dbReference>
<comment type="similarity">
    <text evidence="3 13">Belongs to the G-protein coupled receptor 1 family.</text>
</comment>
<feature type="domain" description="G-protein coupled receptors family 1 profile" evidence="14">
    <location>
        <begin position="33"/>
        <end position="298"/>
    </location>
</feature>
<evidence type="ECO:0000256" key="8">
    <source>
        <dbReference type="ARBA" id="ARBA00023040"/>
    </source>
</evidence>
<dbReference type="AlphaFoldDB" id="A0A4X1T064"/>
<dbReference type="InterPro" id="IPR004072">
    <property type="entry name" value="Vmron_rcpt_1"/>
</dbReference>
<dbReference type="Pfam" id="PF03402">
    <property type="entry name" value="V1R"/>
    <property type="match status" value="1"/>
</dbReference>
<evidence type="ECO:0000256" key="12">
    <source>
        <dbReference type="ARBA" id="ARBA00023224"/>
    </source>
</evidence>
<dbReference type="GO" id="GO:0016503">
    <property type="term" value="F:pheromone receptor activity"/>
    <property type="evidence" value="ECO:0007669"/>
    <property type="project" value="InterPro"/>
</dbReference>
<name>A0A4X1T064_PIG</name>
<dbReference type="SUPFAM" id="SSF81321">
    <property type="entry name" value="Family A G protein-coupled receptor-like"/>
    <property type="match status" value="1"/>
</dbReference>
<organism evidence="15 16">
    <name type="scientific">Sus scrofa</name>
    <name type="common">Pig</name>
    <dbReference type="NCBI Taxonomy" id="9823"/>
    <lineage>
        <taxon>Eukaryota</taxon>
        <taxon>Metazoa</taxon>
        <taxon>Chordata</taxon>
        <taxon>Craniata</taxon>
        <taxon>Vertebrata</taxon>
        <taxon>Euteleostomi</taxon>
        <taxon>Mammalia</taxon>
        <taxon>Eutheria</taxon>
        <taxon>Laurasiatheria</taxon>
        <taxon>Artiodactyla</taxon>
        <taxon>Suina</taxon>
        <taxon>Suidae</taxon>
        <taxon>Sus</taxon>
    </lineage>
</organism>
<evidence type="ECO:0000256" key="4">
    <source>
        <dbReference type="ARBA" id="ARBA00022475"/>
    </source>
</evidence>
<dbReference type="GO" id="GO:0019236">
    <property type="term" value="P:response to pheromone"/>
    <property type="evidence" value="ECO:0007669"/>
    <property type="project" value="UniProtKB-KW"/>
</dbReference>
<evidence type="ECO:0000256" key="1">
    <source>
        <dbReference type="ARBA" id="ARBA00003878"/>
    </source>
</evidence>
<protein>
    <recommendedName>
        <fullName evidence="13">Vomeronasal type-1 receptor</fullName>
    </recommendedName>
</protein>
<comment type="subcellular location">
    <subcellularLocation>
        <location evidence="2 13">Cell membrane</location>
        <topology evidence="2 13">Multi-pass membrane protein</topology>
    </subcellularLocation>
</comment>
<sequence length="320" mass="36914">MYLFFLLLFCTMISSEMIFGIIFIFQMCTGLMGNFLLFLIYMYIFLILPHKKKPADVILAHLTFANTLSLIFRGVPNIMSSFGVSPEIGDVGCKAVFYVQRVTRGISLYTTSLQSTFQAVTLTPSDSKWVWLKPKISTLIQPSLLCAWIMNMVIYTMVILEYIARRNATEASLQPIAVPCETITQNPHIDAMFLSTIFIRDLFFLSLMTCNSIYILNILFKHHKTAQHVRSTTHSSQDSPEKKAARLILTLVTGFVFFYWINTFLTVYLFVIKNTSWQLEKFGNFIASCYPSICPFLLIKNENRIYRINYIKTRIRIFSS</sequence>
<evidence type="ECO:0000313" key="16">
    <source>
        <dbReference type="Proteomes" id="UP000314985"/>
    </source>
</evidence>
<keyword evidence="4 13" id="KW-1003">Cell membrane</keyword>
<keyword evidence="12 13" id="KW-0807">Transducer</keyword>
<evidence type="ECO:0000256" key="10">
    <source>
        <dbReference type="ARBA" id="ARBA00023170"/>
    </source>
</evidence>
<keyword evidence="10 13" id="KW-0675">Receptor</keyword>
<comment type="function">
    <text evidence="1">Putative pheromone receptor.</text>
</comment>
<feature type="transmembrane region" description="Helical" evidence="13">
    <location>
        <begin position="30"/>
        <end position="48"/>
    </location>
</feature>
<dbReference type="PRINTS" id="PR01534">
    <property type="entry name" value="VOMERONASL1R"/>
</dbReference>
<keyword evidence="9 13" id="KW-0472">Membrane</keyword>
<evidence type="ECO:0000256" key="7">
    <source>
        <dbReference type="ARBA" id="ARBA00022989"/>
    </source>
</evidence>
<evidence type="ECO:0000256" key="3">
    <source>
        <dbReference type="ARBA" id="ARBA00010663"/>
    </source>
</evidence>
<feature type="transmembrane region" description="Helical" evidence="13">
    <location>
        <begin position="202"/>
        <end position="220"/>
    </location>
</feature>
<accession>A0A4X1T064</accession>
<keyword evidence="8 13" id="KW-0297">G-protein coupled receptor</keyword>
<dbReference type="PANTHER" id="PTHR24062">
    <property type="entry name" value="VOMERONASAL TYPE-1 RECEPTOR"/>
    <property type="match status" value="1"/>
</dbReference>
<evidence type="ECO:0000256" key="9">
    <source>
        <dbReference type="ARBA" id="ARBA00023136"/>
    </source>
</evidence>
<dbReference type="FunFam" id="1.20.1070.10:FF:000033">
    <property type="entry name" value="Vomeronasal type-1 receptor"/>
    <property type="match status" value="1"/>
</dbReference>